<protein>
    <recommendedName>
        <fullName evidence="6">Rho GTPase-activating protein 11A</fullName>
    </recommendedName>
    <alternativeName>
        <fullName evidence="7">Rho-type GTPase-activating protein 11A</fullName>
    </alternativeName>
</protein>
<evidence type="ECO:0000256" key="7">
    <source>
        <dbReference type="ARBA" id="ARBA00079128"/>
    </source>
</evidence>
<dbReference type="FunFam" id="1.10.555.10:FF:000042">
    <property type="entry name" value="rho GTPase-activating protein 11A isoform X1"/>
    <property type="match status" value="1"/>
</dbReference>
<evidence type="ECO:0000256" key="6">
    <source>
        <dbReference type="ARBA" id="ARBA00071528"/>
    </source>
</evidence>
<dbReference type="InterPro" id="IPR008936">
    <property type="entry name" value="Rho_GTPase_activation_prot"/>
</dbReference>
<dbReference type="InterPro" id="IPR000198">
    <property type="entry name" value="RhoGAP_dom"/>
</dbReference>
<comment type="caution">
    <text evidence="10">The sequence shown here is derived from an EMBL/GenBank/DDBJ whole genome shotgun (WGS) entry which is preliminary data.</text>
</comment>
<sequence>EKAVEVAEVRGRKSARRGQKAAELSAKLRVFGNWKTWWRKRVRTQIPPRRVGDVSGMWDQRLVRLAVVQQLRAVYGIKVKGGRGQCDRRRQETAATELVGKIFGVPFNALPQSVVPEYGHIPSFLVDACTSLEERIHTEGLFRKSGSVIRLKALKNKLDHGERCLSSAPPCDIAGLLKQFFRELPEPILPADLHEALFKAQQLRTEEKNKATLLLSCLMADHTIDILRYFFNFLRKVSLRCSENKMDSSNLAVIFAPNLLQTSEGHEKMSANTEKKLRLQAAVVQTLIDYASDIGHVPDFILGKIPAMLGIDDLCATPSLEGFEEGDYETPGDYKRKRRQSVGDFVSGALNKLKSNRTPSITPQQERTAQLSISPMILTPNAKRKLPVESHGFSSKKRKSIKHNFNFELLPGNLFSSTSTPVSVHFDTSPEGSSQSSLSPVAVNGNHLISTGVLRRSKRLASKKVCRVESGKADCFSPKISRKEKVRRSLRLKFNLGKSSKDGNVCSGVDRSENVGRRLANQQSLKNRIESVKTGLLFSPYIDERLTKKGSKKISKSEENLLTPEQLGGRNYRMSWTGPSNSSFQEIDGNEASPIDAILEVENSSLEPNMMVEKSPVMSYEFAPSNVHSRHNNNVTGSSLSGDENNLTTETVVKIQKAFSESGSNLHALINHRQSSLTNVGKVKFNETSSIKCSPEENLFETNNFTVIESNEHHTSKDENSFSERDFSLHQTQKLGREATIKCYSTQMKIELEDNIHSNIPKDYLSKQELPSDEQIKKQESPRDILNTKLKENENMIEENLLKCAASREDVASASSSEQITCNSANLSKPRPVRIVKQQSLVETCDKTVSEHLQMTEHGKVSDHIQWFNNLSLNEANRTKVKSPLKFQRMPVRQSVRRINSLLLYGGQPPRHKLASLGEAASPLVKSVSCDSALPSRVECAPKDSSIPCTRSSPKEQKSTSCKQSNVDTISKSSMEVTSTSVSQMKRHPNSGNASLGSTRVCKQEVTSNGQIKVPLDDLTNHDIVKSVVNNDMGFSRGINNRVLRRPSEKERVWYKGSPKNPIGKAQLLPTSRPVDL</sequence>
<dbReference type="GO" id="GO:0005634">
    <property type="term" value="C:nucleus"/>
    <property type="evidence" value="ECO:0007669"/>
    <property type="project" value="UniProtKB-SubCell"/>
</dbReference>
<evidence type="ECO:0000256" key="3">
    <source>
        <dbReference type="ARBA" id="ARBA00022553"/>
    </source>
</evidence>
<organism evidence="10 11">
    <name type="scientific">Balaenoptera physalus</name>
    <name type="common">Fin whale</name>
    <name type="synonym">Balaena physalus</name>
    <dbReference type="NCBI Taxonomy" id="9770"/>
    <lineage>
        <taxon>Eukaryota</taxon>
        <taxon>Metazoa</taxon>
        <taxon>Chordata</taxon>
        <taxon>Craniata</taxon>
        <taxon>Vertebrata</taxon>
        <taxon>Euteleostomi</taxon>
        <taxon>Mammalia</taxon>
        <taxon>Eutheria</taxon>
        <taxon>Laurasiatheria</taxon>
        <taxon>Artiodactyla</taxon>
        <taxon>Whippomorpha</taxon>
        <taxon>Cetacea</taxon>
        <taxon>Mysticeti</taxon>
        <taxon>Balaenopteridae</taxon>
        <taxon>Balaenoptera</taxon>
    </lineage>
</organism>
<evidence type="ECO:0000256" key="1">
    <source>
        <dbReference type="ARBA" id="ARBA00004123"/>
    </source>
</evidence>
<proteinExistence type="predicted"/>
<dbReference type="AlphaFoldDB" id="A0A6A1QHX3"/>
<dbReference type="CDD" id="cd04394">
    <property type="entry name" value="RhoGAP-ARHGAP11A"/>
    <property type="match status" value="1"/>
</dbReference>
<evidence type="ECO:0000256" key="8">
    <source>
        <dbReference type="SAM" id="MobiDB-lite"/>
    </source>
</evidence>
<dbReference type="Proteomes" id="UP000437017">
    <property type="component" value="Unassembled WGS sequence"/>
</dbReference>
<accession>A0A6A1QHX3</accession>
<feature type="domain" description="Rho-GAP" evidence="9">
    <location>
        <begin position="105"/>
        <end position="295"/>
    </location>
</feature>
<keyword evidence="2" id="KW-0343">GTPase activation</keyword>
<feature type="region of interest" description="Disordered" evidence="8">
    <location>
        <begin position="1052"/>
        <end position="1077"/>
    </location>
</feature>
<evidence type="ECO:0000313" key="10">
    <source>
        <dbReference type="EMBL" id="KAB0406794.1"/>
    </source>
</evidence>
<keyword evidence="11" id="KW-1185">Reference proteome</keyword>
<dbReference type="PANTHER" id="PTHR15670">
    <property type="entry name" value="RHO GTPASE ACTIVATING PROTEIN 11A"/>
    <property type="match status" value="1"/>
</dbReference>
<name>A0A6A1QHX3_BALPH</name>
<evidence type="ECO:0000256" key="2">
    <source>
        <dbReference type="ARBA" id="ARBA00022468"/>
    </source>
</evidence>
<reference evidence="10 11" key="1">
    <citation type="journal article" date="2019" name="PLoS ONE">
        <title>Genomic analyses reveal an absence of contemporary introgressive admixture between fin whales and blue whales, despite known hybrids.</title>
        <authorList>
            <person name="Westbury M.V."/>
            <person name="Petersen B."/>
            <person name="Lorenzen E.D."/>
        </authorList>
    </citation>
    <scope>NUCLEOTIDE SEQUENCE [LARGE SCALE GENOMIC DNA]</scope>
    <source>
        <strain evidence="10">FinWhale-01</strain>
    </source>
</reference>
<dbReference type="SMART" id="SM00324">
    <property type="entry name" value="RhoGAP"/>
    <property type="match status" value="1"/>
</dbReference>
<dbReference type="GO" id="GO:0005096">
    <property type="term" value="F:GTPase activator activity"/>
    <property type="evidence" value="ECO:0007669"/>
    <property type="project" value="UniProtKB-KW"/>
</dbReference>
<feature type="region of interest" description="Disordered" evidence="8">
    <location>
        <begin position="941"/>
        <end position="977"/>
    </location>
</feature>
<dbReference type="Pfam" id="PF00620">
    <property type="entry name" value="RhoGAP"/>
    <property type="match status" value="1"/>
</dbReference>
<comment type="function">
    <text evidence="5">GTPase activator for the Rho-type GTPases by converting them to an inactive GDP-bound state.</text>
</comment>
<dbReference type="OrthoDB" id="410651at2759"/>
<dbReference type="PROSITE" id="PS50238">
    <property type="entry name" value="RHOGAP"/>
    <property type="match status" value="1"/>
</dbReference>
<evidence type="ECO:0000313" key="11">
    <source>
        <dbReference type="Proteomes" id="UP000437017"/>
    </source>
</evidence>
<comment type="subcellular location">
    <subcellularLocation>
        <location evidence="1">Nucleus</location>
    </subcellularLocation>
</comment>
<feature type="compositionally biased region" description="Polar residues" evidence="8">
    <location>
        <begin position="959"/>
        <end position="977"/>
    </location>
</feature>
<dbReference type="PANTHER" id="PTHR15670:SF4">
    <property type="entry name" value="RHO GTPASE-ACTIVATING PROTEIN 11A"/>
    <property type="match status" value="1"/>
</dbReference>
<dbReference type="InterPro" id="IPR042869">
    <property type="entry name" value="ARHGAP11A/B"/>
</dbReference>
<dbReference type="EMBL" id="SGJD01000132">
    <property type="protein sequence ID" value="KAB0406794.1"/>
    <property type="molecule type" value="Genomic_DNA"/>
</dbReference>
<evidence type="ECO:0000259" key="9">
    <source>
        <dbReference type="PROSITE" id="PS50238"/>
    </source>
</evidence>
<keyword evidence="3" id="KW-0597">Phosphoprotein</keyword>
<dbReference type="Gene3D" id="1.10.555.10">
    <property type="entry name" value="Rho GTPase activation protein"/>
    <property type="match status" value="1"/>
</dbReference>
<evidence type="ECO:0000256" key="4">
    <source>
        <dbReference type="ARBA" id="ARBA00023242"/>
    </source>
</evidence>
<gene>
    <name evidence="10" type="ORF">E2I00_014853</name>
</gene>
<evidence type="ECO:0000256" key="5">
    <source>
        <dbReference type="ARBA" id="ARBA00055252"/>
    </source>
</evidence>
<feature type="non-terminal residue" evidence="10">
    <location>
        <position position="1"/>
    </location>
</feature>
<keyword evidence="4" id="KW-0539">Nucleus</keyword>
<dbReference type="SUPFAM" id="SSF48350">
    <property type="entry name" value="GTPase activation domain, GAP"/>
    <property type="match status" value="1"/>
</dbReference>
<dbReference type="GO" id="GO:0007165">
    <property type="term" value="P:signal transduction"/>
    <property type="evidence" value="ECO:0007669"/>
    <property type="project" value="InterPro"/>
</dbReference>